<dbReference type="InterPro" id="IPR001763">
    <property type="entry name" value="Rhodanese-like_dom"/>
</dbReference>
<dbReference type="Gene3D" id="3.40.250.10">
    <property type="entry name" value="Rhodanese-like domain"/>
    <property type="match status" value="1"/>
</dbReference>
<feature type="domain" description="Rhodanese" evidence="1">
    <location>
        <begin position="45"/>
        <end position="142"/>
    </location>
</feature>
<accession>A0A290HMM9</accession>
<evidence type="ECO:0000313" key="2">
    <source>
        <dbReference type="EMBL" id="ATB68968.1"/>
    </source>
</evidence>
<dbReference type="Proteomes" id="UP000217349">
    <property type="component" value="Chromosome"/>
</dbReference>
<dbReference type="SMART" id="SM00450">
    <property type="entry name" value="RHOD"/>
    <property type="match status" value="1"/>
</dbReference>
<dbReference type="AlphaFoldDB" id="A0A290HMM9"/>
<gene>
    <name evidence="2" type="ORF">SJPD1_0855</name>
</gene>
<dbReference type="RefSeq" id="WP_096046105.1">
    <property type="nucleotide sequence ID" value="NZ_CP023275.1"/>
</dbReference>
<reference evidence="3" key="1">
    <citation type="submission" date="2017-09" db="EMBL/GenBank/DDBJ databases">
        <title>The complete genome of Sulfurospirillum sp. JPD-1.</title>
        <authorList>
            <person name="Goris T."/>
        </authorList>
    </citation>
    <scope>NUCLEOTIDE SEQUENCE [LARGE SCALE GENOMIC DNA]</scope>
    <source>
        <strain evidence="3">JPD-1</strain>
    </source>
</reference>
<evidence type="ECO:0000313" key="3">
    <source>
        <dbReference type="Proteomes" id="UP000217349"/>
    </source>
</evidence>
<dbReference type="KEGG" id="sulj:SJPD1_0855"/>
<protein>
    <recommendedName>
        <fullName evidence="1">Rhodanese domain-containing protein</fullName>
    </recommendedName>
</protein>
<dbReference type="SUPFAM" id="SSF52821">
    <property type="entry name" value="Rhodanese/Cell cycle control phosphatase"/>
    <property type="match status" value="1"/>
</dbReference>
<dbReference type="EMBL" id="CP023275">
    <property type="protein sequence ID" value="ATB68968.1"/>
    <property type="molecule type" value="Genomic_DNA"/>
</dbReference>
<dbReference type="CDD" id="cd00158">
    <property type="entry name" value="RHOD"/>
    <property type="match status" value="1"/>
</dbReference>
<dbReference type="PROSITE" id="PS51257">
    <property type="entry name" value="PROKAR_LIPOPROTEIN"/>
    <property type="match status" value="1"/>
</dbReference>
<dbReference type="Pfam" id="PF00581">
    <property type="entry name" value="Rhodanese"/>
    <property type="match status" value="1"/>
</dbReference>
<name>A0A290HMM9_9BACT</name>
<evidence type="ECO:0000259" key="1">
    <source>
        <dbReference type="PROSITE" id="PS50206"/>
    </source>
</evidence>
<sequence>MKLASLFVLPIAALLLIGCGGGKVKENSKYNYITADETAKLIREDASKIVLVDIQEKPDFDEEHLKGALATYAYPVKTEDEKARLAALLPEIKEGQKVIIVCPRGGGGADRAYDFYLSKGVKKDNLLTLKDGQYGWPRDKVKDVLAVSK</sequence>
<dbReference type="InterPro" id="IPR036873">
    <property type="entry name" value="Rhodanese-like_dom_sf"/>
</dbReference>
<organism evidence="2 3">
    <name type="scientific">Sulfurospirillum diekertiae</name>
    <dbReference type="NCBI Taxonomy" id="1854492"/>
    <lineage>
        <taxon>Bacteria</taxon>
        <taxon>Pseudomonadati</taxon>
        <taxon>Campylobacterota</taxon>
        <taxon>Epsilonproteobacteria</taxon>
        <taxon>Campylobacterales</taxon>
        <taxon>Sulfurospirillaceae</taxon>
        <taxon>Sulfurospirillum</taxon>
    </lineage>
</organism>
<proteinExistence type="predicted"/>
<dbReference type="OrthoDB" id="9800872at2"/>
<dbReference type="PROSITE" id="PS50206">
    <property type="entry name" value="RHODANESE_3"/>
    <property type="match status" value="1"/>
</dbReference>